<sequence>MVMAPKENPDYRPDQEYESRNDRDEWNVVGLVGQVYIRCDETVKAGDLIIADSGIATIR</sequence>
<dbReference type="InterPro" id="IPR021865">
    <property type="entry name" value="Peptidase_G2"/>
</dbReference>
<dbReference type="RefSeq" id="WP_048356271.1">
    <property type="nucleotide sequence ID" value="NZ_CP023481.1"/>
</dbReference>
<dbReference type="Gene3D" id="4.10.80.40">
    <property type="entry name" value="succinate dehydrogenase protein domain"/>
    <property type="match status" value="1"/>
</dbReference>
<organism evidence="3 5">
    <name type="scientific">Bacillus glycinifermentans</name>
    <dbReference type="NCBI Taxonomy" id="1664069"/>
    <lineage>
        <taxon>Bacteria</taxon>
        <taxon>Bacillati</taxon>
        <taxon>Bacillota</taxon>
        <taxon>Bacilli</taxon>
        <taxon>Bacillales</taxon>
        <taxon>Bacillaceae</taxon>
        <taxon>Bacillus</taxon>
    </lineage>
</organism>
<name>A0A0J6EB36_9BACI</name>
<dbReference type="Proteomes" id="UP001341297">
    <property type="component" value="Unassembled WGS sequence"/>
</dbReference>
<evidence type="ECO:0000313" key="3">
    <source>
        <dbReference type="EMBL" id="KRT92227.1"/>
    </source>
</evidence>
<evidence type="ECO:0000259" key="2">
    <source>
        <dbReference type="Pfam" id="PF11962"/>
    </source>
</evidence>
<reference evidence="3" key="2">
    <citation type="submission" date="2015-10" db="EMBL/GenBank/DDBJ databases">
        <authorList>
            <person name="Gilbert D.G."/>
        </authorList>
    </citation>
    <scope>NUCLEOTIDE SEQUENCE</scope>
    <source>
        <strain evidence="3">GO-13</strain>
    </source>
</reference>
<feature type="region of interest" description="Disordered" evidence="1">
    <location>
        <begin position="1"/>
        <end position="23"/>
    </location>
</feature>
<comment type="caution">
    <text evidence="3">The sequence shown here is derived from an EMBL/GenBank/DDBJ whole genome shotgun (WGS) entry which is preliminary data.</text>
</comment>
<evidence type="ECO:0000313" key="6">
    <source>
        <dbReference type="Proteomes" id="UP001341297"/>
    </source>
</evidence>
<dbReference type="PATRIC" id="fig|1664069.3.peg.458"/>
<evidence type="ECO:0000313" key="4">
    <source>
        <dbReference type="EMBL" id="MEC0487841.1"/>
    </source>
</evidence>
<evidence type="ECO:0000313" key="5">
    <source>
        <dbReference type="Proteomes" id="UP000036168"/>
    </source>
</evidence>
<evidence type="ECO:0000256" key="1">
    <source>
        <dbReference type="SAM" id="MobiDB-lite"/>
    </source>
</evidence>
<dbReference type="EMBL" id="LECW02000032">
    <property type="protein sequence ID" value="KRT92227.1"/>
    <property type="molecule type" value="Genomic_DNA"/>
</dbReference>
<dbReference type="Gene3D" id="2.40.300.10">
    <property type="entry name" value="Head decoration protein D"/>
    <property type="match status" value="1"/>
</dbReference>
<reference evidence="3 5" key="1">
    <citation type="journal article" date="2015" name="Int. J. Syst. Evol. Microbiol.">
        <title>Bacillus glycinifermentans sp. nov., isolated from fermented soybean paste.</title>
        <authorList>
            <person name="Kim S.J."/>
            <person name="Dunlap C.A."/>
            <person name="Kwon S.W."/>
            <person name="Rooney A.P."/>
        </authorList>
    </citation>
    <scope>NUCLEOTIDE SEQUENCE [LARGE SCALE GENOMIC DNA]</scope>
    <source>
        <strain evidence="3 5">GO-13</strain>
    </source>
</reference>
<dbReference type="Proteomes" id="UP000036168">
    <property type="component" value="Unassembled WGS sequence"/>
</dbReference>
<accession>A0A0J6EB36</accession>
<protein>
    <submittedName>
        <fullName evidence="4">Peptidase G2 autoproteolytic cleavage domain-containing protein</fullName>
    </submittedName>
</protein>
<proteinExistence type="predicted"/>
<dbReference type="AlphaFoldDB" id="A0A0J6EB36"/>
<gene>
    <name evidence="3" type="ORF">AB447_222550</name>
    <name evidence="4" type="ORF">P8828_24150</name>
</gene>
<feature type="domain" description="Peptidase G2 IMC autoproteolytic cleavage" evidence="2">
    <location>
        <begin position="2"/>
        <end position="57"/>
    </location>
</feature>
<feature type="compositionally biased region" description="Basic and acidic residues" evidence="1">
    <location>
        <begin position="7"/>
        <end position="23"/>
    </location>
</feature>
<accession>A0A0J6GZH1</accession>
<reference evidence="4 6" key="3">
    <citation type="submission" date="2023-03" db="EMBL/GenBank/DDBJ databases">
        <title>Agriculturally important microbes genome sequencing.</title>
        <authorList>
            <person name="Dunlap C."/>
        </authorList>
    </citation>
    <scope>NUCLEOTIDE SEQUENCE [LARGE SCALE GENOMIC DNA]</scope>
    <source>
        <strain evidence="4 6">CBP-3203</strain>
    </source>
</reference>
<dbReference type="EMBL" id="JARRTL010000043">
    <property type="protein sequence ID" value="MEC0487841.1"/>
    <property type="molecule type" value="Genomic_DNA"/>
</dbReference>
<keyword evidence="6" id="KW-1185">Reference proteome</keyword>
<dbReference type="OrthoDB" id="2942004at2"/>
<dbReference type="Pfam" id="PF11962">
    <property type="entry name" value="Peptidase_G2"/>
    <property type="match status" value="1"/>
</dbReference>